<dbReference type="Proteomes" id="UP000797356">
    <property type="component" value="Chromosome 12"/>
</dbReference>
<feature type="compositionally biased region" description="Basic and acidic residues" evidence="6">
    <location>
        <begin position="34"/>
        <end position="45"/>
    </location>
</feature>
<evidence type="ECO:0000256" key="4">
    <source>
        <dbReference type="ARBA" id="ARBA00023163"/>
    </source>
</evidence>
<dbReference type="GO" id="GO:0003700">
    <property type="term" value="F:DNA-binding transcription factor activity"/>
    <property type="evidence" value="ECO:0007669"/>
    <property type="project" value="InterPro"/>
</dbReference>
<feature type="compositionally biased region" description="Basic residues" evidence="6">
    <location>
        <begin position="59"/>
        <end position="71"/>
    </location>
</feature>
<keyword evidence="2" id="KW-0805">Transcription regulation</keyword>
<dbReference type="Gene3D" id="3.30.730.10">
    <property type="entry name" value="AP2/ERF domain"/>
    <property type="match status" value="1"/>
</dbReference>
<organism evidence="8 9">
    <name type="scientific">Cocos nucifera</name>
    <name type="common">Coconut palm</name>
    <dbReference type="NCBI Taxonomy" id="13894"/>
    <lineage>
        <taxon>Eukaryota</taxon>
        <taxon>Viridiplantae</taxon>
        <taxon>Streptophyta</taxon>
        <taxon>Embryophyta</taxon>
        <taxon>Tracheophyta</taxon>
        <taxon>Spermatophyta</taxon>
        <taxon>Magnoliopsida</taxon>
        <taxon>Liliopsida</taxon>
        <taxon>Arecaceae</taxon>
        <taxon>Arecoideae</taxon>
        <taxon>Cocoseae</taxon>
        <taxon>Attaleinae</taxon>
        <taxon>Cocos</taxon>
    </lineage>
</organism>
<keyword evidence="9" id="KW-1185">Reference proteome</keyword>
<evidence type="ECO:0000313" key="9">
    <source>
        <dbReference type="Proteomes" id="UP000797356"/>
    </source>
</evidence>
<accession>A0A8K0ISP3</accession>
<keyword evidence="4" id="KW-0804">Transcription</keyword>
<feature type="region of interest" description="Disordered" evidence="6">
    <location>
        <begin position="21"/>
        <end position="71"/>
    </location>
</feature>
<gene>
    <name evidence="8" type="ORF">COCNU_12G002620</name>
</gene>
<evidence type="ECO:0000256" key="1">
    <source>
        <dbReference type="ARBA" id="ARBA00004123"/>
    </source>
</evidence>
<comment type="caution">
    <text evidence="8">The sequence shown here is derived from an EMBL/GenBank/DDBJ whole genome shotgun (WGS) entry which is preliminary data.</text>
</comment>
<dbReference type="InterPro" id="IPR001471">
    <property type="entry name" value="AP2/ERF_dom"/>
</dbReference>
<dbReference type="InterPro" id="IPR036955">
    <property type="entry name" value="AP2/ERF_dom_sf"/>
</dbReference>
<dbReference type="GO" id="GO:0005634">
    <property type="term" value="C:nucleus"/>
    <property type="evidence" value="ECO:0007669"/>
    <property type="project" value="UniProtKB-SubCell"/>
</dbReference>
<evidence type="ECO:0000259" key="7">
    <source>
        <dbReference type="PROSITE" id="PS51032"/>
    </source>
</evidence>
<dbReference type="Pfam" id="PF00847">
    <property type="entry name" value="AP2"/>
    <property type="match status" value="1"/>
</dbReference>
<reference evidence="8" key="2">
    <citation type="submission" date="2019-07" db="EMBL/GenBank/DDBJ databases">
        <authorList>
            <person name="Yang Y."/>
            <person name="Bocs S."/>
            <person name="Baudouin L."/>
        </authorList>
    </citation>
    <scope>NUCLEOTIDE SEQUENCE</scope>
    <source>
        <tissue evidence="8">Spear leaf of Hainan Tall coconut</tissue>
    </source>
</reference>
<comment type="subcellular location">
    <subcellularLocation>
        <location evidence="1">Nucleus</location>
    </subcellularLocation>
</comment>
<dbReference type="InterPro" id="IPR016177">
    <property type="entry name" value="DNA-bd_dom_sf"/>
</dbReference>
<dbReference type="AlphaFoldDB" id="A0A8K0ISP3"/>
<name>A0A8K0ISP3_COCNU</name>
<dbReference type="PANTHER" id="PTHR31190:SF142">
    <property type="entry name" value="ETHYLENE-RESPONSIVE TRANSCRIPTION FACTOR RAP2-3"/>
    <property type="match status" value="1"/>
</dbReference>
<dbReference type="EMBL" id="CM017883">
    <property type="protein sequence ID" value="KAG1365262.1"/>
    <property type="molecule type" value="Genomic_DNA"/>
</dbReference>
<dbReference type="SMART" id="SM00380">
    <property type="entry name" value="AP2"/>
    <property type="match status" value="1"/>
</dbReference>
<dbReference type="GO" id="GO:0009873">
    <property type="term" value="P:ethylene-activated signaling pathway"/>
    <property type="evidence" value="ECO:0007669"/>
    <property type="project" value="InterPro"/>
</dbReference>
<dbReference type="FunFam" id="3.30.730.10:FF:000001">
    <property type="entry name" value="Ethylene-responsive transcription factor 2"/>
    <property type="match status" value="1"/>
</dbReference>
<proteinExistence type="predicted"/>
<dbReference type="SUPFAM" id="SSF54171">
    <property type="entry name" value="DNA-binding domain"/>
    <property type="match status" value="1"/>
</dbReference>
<dbReference type="OrthoDB" id="1931494at2759"/>
<dbReference type="PANTHER" id="PTHR31190">
    <property type="entry name" value="DNA-BINDING DOMAIN"/>
    <property type="match status" value="1"/>
</dbReference>
<feature type="domain" description="AP2/ERF" evidence="7">
    <location>
        <begin position="69"/>
        <end position="126"/>
    </location>
</feature>
<evidence type="ECO:0000256" key="6">
    <source>
        <dbReference type="SAM" id="MobiDB-lite"/>
    </source>
</evidence>
<evidence type="ECO:0000256" key="5">
    <source>
        <dbReference type="ARBA" id="ARBA00023242"/>
    </source>
</evidence>
<reference evidence="8" key="1">
    <citation type="journal article" date="2017" name="Gigascience">
        <title>The genome draft of coconut (Cocos nucifera).</title>
        <authorList>
            <person name="Xiao Y."/>
            <person name="Xu P."/>
            <person name="Fan H."/>
            <person name="Baudouin L."/>
            <person name="Xia W."/>
            <person name="Bocs S."/>
            <person name="Xu J."/>
            <person name="Li Q."/>
            <person name="Guo A."/>
            <person name="Zhou L."/>
            <person name="Li J."/>
            <person name="Wu Y."/>
            <person name="Ma Z."/>
            <person name="Armero A."/>
            <person name="Issali A.E."/>
            <person name="Liu N."/>
            <person name="Peng M."/>
            <person name="Yang Y."/>
        </authorList>
    </citation>
    <scope>NUCLEOTIDE SEQUENCE</scope>
    <source>
        <tissue evidence="8">Spear leaf of Hainan Tall coconut</tissue>
    </source>
</reference>
<keyword evidence="3" id="KW-0238">DNA-binding</keyword>
<dbReference type="InterPro" id="IPR044808">
    <property type="entry name" value="ERF_plant"/>
</dbReference>
<protein>
    <submittedName>
        <fullName evidence="8">Ethylene-responsive transcription factor RAP2-3</fullName>
    </submittedName>
</protein>
<keyword evidence="5" id="KW-0539">Nucleus</keyword>
<evidence type="ECO:0000256" key="2">
    <source>
        <dbReference type="ARBA" id="ARBA00023015"/>
    </source>
</evidence>
<dbReference type="PRINTS" id="PR00367">
    <property type="entry name" value="ETHRSPELEMNT"/>
</dbReference>
<evidence type="ECO:0000313" key="8">
    <source>
        <dbReference type="EMBL" id="KAG1365262.1"/>
    </source>
</evidence>
<dbReference type="CDD" id="cd00018">
    <property type="entry name" value="AP2"/>
    <property type="match status" value="1"/>
</dbReference>
<dbReference type="GO" id="GO:0003677">
    <property type="term" value="F:DNA binding"/>
    <property type="evidence" value="ECO:0007669"/>
    <property type="project" value="UniProtKB-KW"/>
</dbReference>
<evidence type="ECO:0000256" key="3">
    <source>
        <dbReference type="ARBA" id="ARBA00023125"/>
    </source>
</evidence>
<sequence length="206" mass="21736">MCGGAVVPDFFAASGGHELMPPVNWPSESSDIIPGRDRAGEKTVDKAAAAAAEEDGKAGGRRRGPRKNTYRGIRRRPWGKWAAEIRDPRKGARVWLGTFATAEDAARAYDTAAREIRGPKARLNFPDSPSSVGPVLRITKKPRAPALERSLSSSLSPSPASSCSFSSAMQSVVSLAEMAYAPVGGNRGKNGGGPYNLGLCGDVRLV</sequence>
<dbReference type="PROSITE" id="PS51032">
    <property type="entry name" value="AP2_ERF"/>
    <property type="match status" value="1"/>
</dbReference>